<protein>
    <submittedName>
        <fullName evidence="2">Os08g0422950 protein</fullName>
    </submittedName>
</protein>
<evidence type="ECO:0000313" key="3">
    <source>
        <dbReference type="Proteomes" id="UP000059680"/>
    </source>
</evidence>
<dbReference type="PaxDb" id="39947-A0A0P0XFW1"/>
<keyword evidence="3" id="KW-1185">Reference proteome</keyword>
<feature type="region of interest" description="Disordered" evidence="1">
    <location>
        <begin position="67"/>
        <end position="123"/>
    </location>
</feature>
<reference evidence="2 3" key="2">
    <citation type="journal article" date="2013" name="Plant Cell Physiol.">
        <title>Rice Annotation Project Database (RAP-DB): an integrative and interactive database for rice genomics.</title>
        <authorList>
            <person name="Sakai H."/>
            <person name="Lee S.S."/>
            <person name="Tanaka T."/>
            <person name="Numa H."/>
            <person name="Kim J."/>
            <person name="Kawahara Y."/>
            <person name="Wakimoto H."/>
            <person name="Yang C.C."/>
            <person name="Iwamoto M."/>
            <person name="Abe T."/>
            <person name="Yamada Y."/>
            <person name="Muto A."/>
            <person name="Inokuchi H."/>
            <person name="Ikemura T."/>
            <person name="Matsumoto T."/>
            <person name="Sasaki T."/>
            <person name="Itoh T."/>
        </authorList>
    </citation>
    <scope>NUCLEOTIDE SEQUENCE [LARGE SCALE GENOMIC DNA]</scope>
    <source>
        <strain evidence="3">cv. Nipponbare</strain>
    </source>
</reference>
<proteinExistence type="predicted"/>
<reference evidence="3" key="1">
    <citation type="journal article" date="2005" name="Nature">
        <title>The map-based sequence of the rice genome.</title>
        <authorList>
            <consortium name="International rice genome sequencing project (IRGSP)"/>
            <person name="Matsumoto T."/>
            <person name="Wu J."/>
            <person name="Kanamori H."/>
            <person name="Katayose Y."/>
            <person name="Fujisawa M."/>
            <person name="Namiki N."/>
            <person name="Mizuno H."/>
            <person name="Yamamoto K."/>
            <person name="Antonio B.A."/>
            <person name="Baba T."/>
            <person name="Sakata K."/>
            <person name="Nagamura Y."/>
            <person name="Aoki H."/>
            <person name="Arikawa K."/>
            <person name="Arita K."/>
            <person name="Bito T."/>
            <person name="Chiden Y."/>
            <person name="Fujitsuka N."/>
            <person name="Fukunaka R."/>
            <person name="Hamada M."/>
            <person name="Harada C."/>
            <person name="Hayashi A."/>
            <person name="Hijishita S."/>
            <person name="Honda M."/>
            <person name="Hosokawa S."/>
            <person name="Ichikawa Y."/>
            <person name="Idonuma A."/>
            <person name="Iijima M."/>
            <person name="Ikeda M."/>
            <person name="Ikeno M."/>
            <person name="Ito K."/>
            <person name="Ito S."/>
            <person name="Ito T."/>
            <person name="Ito Y."/>
            <person name="Ito Y."/>
            <person name="Iwabuchi A."/>
            <person name="Kamiya K."/>
            <person name="Karasawa W."/>
            <person name="Kurita K."/>
            <person name="Katagiri S."/>
            <person name="Kikuta A."/>
            <person name="Kobayashi H."/>
            <person name="Kobayashi N."/>
            <person name="Machita K."/>
            <person name="Maehara T."/>
            <person name="Masukawa M."/>
            <person name="Mizubayashi T."/>
            <person name="Mukai Y."/>
            <person name="Nagasaki H."/>
            <person name="Nagata Y."/>
            <person name="Naito S."/>
            <person name="Nakashima M."/>
            <person name="Nakama Y."/>
            <person name="Nakamichi Y."/>
            <person name="Nakamura M."/>
            <person name="Meguro A."/>
            <person name="Negishi M."/>
            <person name="Ohta I."/>
            <person name="Ohta T."/>
            <person name="Okamoto M."/>
            <person name="Ono N."/>
            <person name="Saji S."/>
            <person name="Sakaguchi M."/>
            <person name="Sakai K."/>
            <person name="Shibata M."/>
            <person name="Shimokawa T."/>
            <person name="Song J."/>
            <person name="Takazaki Y."/>
            <person name="Terasawa K."/>
            <person name="Tsugane M."/>
            <person name="Tsuji K."/>
            <person name="Ueda S."/>
            <person name="Waki K."/>
            <person name="Yamagata H."/>
            <person name="Yamamoto M."/>
            <person name="Yamamoto S."/>
            <person name="Yamane H."/>
            <person name="Yoshiki S."/>
            <person name="Yoshihara R."/>
            <person name="Yukawa K."/>
            <person name="Zhong H."/>
            <person name="Yano M."/>
            <person name="Yuan Q."/>
            <person name="Ouyang S."/>
            <person name="Liu J."/>
            <person name="Jones K.M."/>
            <person name="Gansberger K."/>
            <person name="Moffat K."/>
            <person name="Hill J."/>
            <person name="Bera J."/>
            <person name="Fadrosh D."/>
            <person name="Jin S."/>
            <person name="Johri S."/>
            <person name="Kim M."/>
            <person name="Overton L."/>
            <person name="Reardon M."/>
            <person name="Tsitrin T."/>
            <person name="Vuong H."/>
            <person name="Weaver B."/>
            <person name="Ciecko A."/>
            <person name="Tallon L."/>
            <person name="Jackson J."/>
            <person name="Pai G."/>
            <person name="Aken S.V."/>
            <person name="Utterback T."/>
            <person name="Reidmuller S."/>
            <person name="Feldblyum T."/>
            <person name="Hsiao J."/>
            <person name="Zismann V."/>
            <person name="Iobst S."/>
            <person name="de Vazeille A.R."/>
            <person name="Buell C.R."/>
            <person name="Ying K."/>
            <person name="Li Y."/>
            <person name="Lu T."/>
            <person name="Huang Y."/>
            <person name="Zhao Q."/>
            <person name="Feng Q."/>
            <person name="Zhang L."/>
            <person name="Zhu J."/>
            <person name="Weng Q."/>
            <person name="Mu J."/>
            <person name="Lu Y."/>
            <person name="Fan D."/>
            <person name="Liu Y."/>
            <person name="Guan J."/>
            <person name="Zhang Y."/>
            <person name="Yu S."/>
            <person name="Liu X."/>
            <person name="Zhang Y."/>
            <person name="Hong G."/>
            <person name="Han B."/>
            <person name="Choisne N."/>
            <person name="Demange N."/>
            <person name="Orjeda G."/>
            <person name="Samain S."/>
            <person name="Cattolico L."/>
            <person name="Pelletier E."/>
            <person name="Couloux A."/>
            <person name="Segurens B."/>
            <person name="Wincker P."/>
            <person name="D'Hont A."/>
            <person name="Scarpelli C."/>
            <person name="Weissenbach J."/>
            <person name="Salanoubat M."/>
            <person name="Quetier F."/>
            <person name="Yu Y."/>
            <person name="Kim H.R."/>
            <person name="Rambo T."/>
            <person name="Currie J."/>
            <person name="Collura K."/>
            <person name="Luo M."/>
            <person name="Yang T."/>
            <person name="Ammiraju J.S.S."/>
            <person name="Engler F."/>
            <person name="Soderlund C."/>
            <person name="Wing R.A."/>
            <person name="Palmer L.E."/>
            <person name="de la Bastide M."/>
            <person name="Spiegel L."/>
            <person name="Nascimento L."/>
            <person name="Zutavern T."/>
            <person name="O'Shaughnessy A."/>
            <person name="Dike S."/>
            <person name="Dedhia N."/>
            <person name="Preston R."/>
            <person name="Balija V."/>
            <person name="McCombie W.R."/>
            <person name="Chow T."/>
            <person name="Chen H."/>
            <person name="Chung M."/>
            <person name="Chen C."/>
            <person name="Shaw J."/>
            <person name="Wu H."/>
            <person name="Hsiao K."/>
            <person name="Chao Y."/>
            <person name="Chu M."/>
            <person name="Cheng C."/>
            <person name="Hour A."/>
            <person name="Lee P."/>
            <person name="Lin S."/>
            <person name="Lin Y."/>
            <person name="Liou J."/>
            <person name="Liu S."/>
            <person name="Hsing Y."/>
            <person name="Raghuvanshi S."/>
            <person name="Mohanty A."/>
            <person name="Bharti A.K."/>
            <person name="Gaur A."/>
            <person name="Gupta V."/>
            <person name="Kumar D."/>
            <person name="Ravi V."/>
            <person name="Vij S."/>
            <person name="Kapur A."/>
            <person name="Khurana P."/>
            <person name="Khurana P."/>
            <person name="Khurana J.P."/>
            <person name="Tyagi A.K."/>
            <person name="Gaikwad K."/>
            <person name="Singh A."/>
            <person name="Dalal V."/>
            <person name="Srivastava S."/>
            <person name="Dixit A."/>
            <person name="Pal A.K."/>
            <person name="Ghazi I.A."/>
            <person name="Yadav M."/>
            <person name="Pandit A."/>
            <person name="Bhargava A."/>
            <person name="Sureshbabu K."/>
            <person name="Batra K."/>
            <person name="Sharma T.R."/>
            <person name="Mohapatra T."/>
            <person name="Singh N.K."/>
            <person name="Messing J."/>
            <person name="Nelson A.B."/>
            <person name="Fuks G."/>
            <person name="Kavchok S."/>
            <person name="Keizer G."/>
            <person name="Linton E."/>
            <person name="Llaca V."/>
            <person name="Song R."/>
            <person name="Tanyolac B."/>
            <person name="Young S."/>
            <person name="Ho-Il K."/>
            <person name="Hahn J.H."/>
            <person name="Sangsakoo G."/>
            <person name="Vanavichit A."/>
            <person name="de Mattos Luiz.A.T."/>
            <person name="Zimmer P.D."/>
            <person name="Malone G."/>
            <person name="Dellagostin O."/>
            <person name="de Oliveira A.C."/>
            <person name="Bevan M."/>
            <person name="Bancroft I."/>
            <person name="Minx P."/>
            <person name="Cordum H."/>
            <person name="Wilson R."/>
            <person name="Cheng Z."/>
            <person name="Jin W."/>
            <person name="Jiang J."/>
            <person name="Leong S.A."/>
            <person name="Iwama H."/>
            <person name="Gojobori T."/>
            <person name="Itoh T."/>
            <person name="Niimura Y."/>
            <person name="Fujii Y."/>
            <person name="Habara T."/>
            <person name="Sakai H."/>
            <person name="Sato Y."/>
            <person name="Wilson G."/>
            <person name="Kumar K."/>
            <person name="McCouch S."/>
            <person name="Juretic N."/>
            <person name="Hoen D."/>
            <person name="Wright S."/>
            <person name="Bruskiewich R."/>
            <person name="Bureau T."/>
            <person name="Miyao A."/>
            <person name="Hirochika H."/>
            <person name="Nishikawa T."/>
            <person name="Kadowaki K."/>
            <person name="Sugiura M."/>
            <person name="Burr B."/>
            <person name="Sasaki T."/>
        </authorList>
    </citation>
    <scope>NUCLEOTIDE SEQUENCE [LARGE SCALE GENOMIC DNA]</scope>
    <source>
        <strain evidence="3">cv. Nipponbare</strain>
    </source>
</reference>
<reference evidence="2 3" key="3">
    <citation type="journal article" date="2013" name="Rice">
        <title>Improvement of the Oryza sativa Nipponbare reference genome using next generation sequence and optical map data.</title>
        <authorList>
            <person name="Kawahara Y."/>
            <person name="de la Bastide M."/>
            <person name="Hamilton J.P."/>
            <person name="Kanamori H."/>
            <person name="McCombie W.R."/>
            <person name="Ouyang S."/>
            <person name="Schwartz D.C."/>
            <person name="Tanaka T."/>
            <person name="Wu J."/>
            <person name="Zhou S."/>
            <person name="Childs K.L."/>
            <person name="Davidson R.M."/>
            <person name="Lin H."/>
            <person name="Quesada-Ocampo L."/>
            <person name="Vaillancourt B."/>
            <person name="Sakai H."/>
            <person name="Lee S.S."/>
            <person name="Kim J."/>
            <person name="Numa H."/>
            <person name="Itoh T."/>
            <person name="Buell C.R."/>
            <person name="Matsumoto T."/>
        </authorList>
    </citation>
    <scope>NUCLEOTIDE SEQUENCE [LARGE SCALE GENOMIC DNA]</scope>
    <source>
        <strain evidence="3">cv. Nipponbare</strain>
    </source>
</reference>
<accession>A0A0P0XFW1</accession>
<organism evidence="2 3">
    <name type="scientific">Oryza sativa subsp. japonica</name>
    <name type="common">Rice</name>
    <dbReference type="NCBI Taxonomy" id="39947"/>
    <lineage>
        <taxon>Eukaryota</taxon>
        <taxon>Viridiplantae</taxon>
        <taxon>Streptophyta</taxon>
        <taxon>Embryophyta</taxon>
        <taxon>Tracheophyta</taxon>
        <taxon>Spermatophyta</taxon>
        <taxon>Magnoliopsida</taxon>
        <taxon>Liliopsida</taxon>
        <taxon>Poales</taxon>
        <taxon>Poaceae</taxon>
        <taxon>BOP clade</taxon>
        <taxon>Oryzoideae</taxon>
        <taxon>Oryzeae</taxon>
        <taxon>Oryzinae</taxon>
        <taxon>Oryza</taxon>
        <taxon>Oryza sativa</taxon>
    </lineage>
</organism>
<dbReference type="InParanoid" id="A0A0P0XFW1"/>
<feature type="region of interest" description="Disordered" evidence="1">
    <location>
        <begin position="1"/>
        <end position="21"/>
    </location>
</feature>
<dbReference type="AlphaFoldDB" id="A0A0P0XFW1"/>
<sequence length="123" mass="13193">MGIGVVAARRRDEETGERGGECGCGARRRTVGVRRGVVERGGEVRVRVWRAREWAGARVRVGGGAGAWGGFGGDSWRSHGRWSMASGGKTNGRSRRGESTMQDDDLRYEGPATSGDRTIGNNT</sequence>
<feature type="compositionally biased region" description="Basic and acidic residues" evidence="1">
    <location>
        <begin position="9"/>
        <end position="20"/>
    </location>
</feature>
<name>A0A0P0XFW1_ORYSJ</name>
<dbReference type="EMBL" id="AP014964">
    <property type="protein sequence ID" value="BAT05483.1"/>
    <property type="molecule type" value="Genomic_DNA"/>
</dbReference>
<gene>
    <name evidence="2" type="ordered locus">Os08g0422950</name>
    <name evidence="2" type="ORF">OSNPB_080422950</name>
</gene>
<evidence type="ECO:0000313" key="2">
    <source>
        <dbReference type="EMBL" id="BAT05483.1"/>
    </source>
</evidence>
<dbReference type="Proteomes" id="UP000059680">
    <property type="component" value="Chromosome 8"/>
</dbReference>
<evidence type="ECO:0000256" key="1">
    <source>
        <dbReference type="SAM" id="MobiDB-lite"/>
    </source>
</evidence>